<dbReference type="InterPro" id="IPR050386">
    <property type="entry name" value="Glycosyl_hydrolase_5"/>
</dbReference>
<dbReference type="SUPFAM" id="SSF51445">
    <property type="entry name" value="(Trans)glycosidases"/>
    <property type="match status" value="1"/>
</dbReference>
<evidence type="ECO:0000256" key="5">
    <source>
        <dbReference type="ARBA" id="ARBA00023295"/>
    </source>
</evidence>
<sequence>MAFPLRLCLAGALLAANLAHAADLITFWDARPRHGVNIMNRQVPDAALYRAARTQGVEWVRLAYDKWQPAQRDFLIGNADRYQGLVAADLATLRATLDAAHAAGIKVVIAPLSLPGMRWRQNNDNRFDGRLWQDKRYWQQSADFWRDLAQQLKDHPAVAAYNLVNEPAPEKGSDVAEDASLPALQAWYRREQGGARDLPAFYRQLTAAIRSVDAKTPIMLDGSWYASARGGLAYWPQPSADSRTLYAYHMYEPYAWSNPKNHKQATPWRYPGVVAGQRWDKDAVAAWLAPAHDWARAHRIPASRMVAAEFGCHRRSPGCAAYLEDVLQVVEGQGAHWAVYAWREDAYDGYDYELGDKALPWQYWQAQEQGKPYELKRANTVQWQPVARRLAATRP</sequence>
<feature type="signal peptide" evidence="8">
    <location>
        <begin position="1"/>
        <end position="21"/>
    </location>
</feature>
<keyword evidence="5 7" id="KW-0326">Glycosidase</keyword>
<dbReference type="Proteomes" id="UP001219956">
    <property type="component" value="Unassembled WGS sequence"/>
</dbReference>
<evidence type="ECO:0000259" key="9">
    <source>
        <dbReference type="Pfam" id="PF00150"/>
    </source>
</evidence>
<accession>A0ABT5IVK8</accession>
<comment type="caution">
    <text evidence="10">The sequence shown here is derived from an EMBL/GenBank/DDBJ whole genome shotgun (WGS) entry which is preliminary data.</text>
</comment>
<dbReference type="PANTHER" id="PTHR31297">
    <property type="entry name" value="GLUCAN ENDO-1,6-BETA-GLUCOSIDASE B"/>
    <property type="match status" value="1"/>
</dbReference>
<dbReference type="InterPro" id="IPR001547">
    <property type="entry name" value="Glyco_hydro_5"/>
</dbReference>
<keyword evidence="2 7" id="KW-0378">Hydrolase</keyword>
<gene>
    <name evidence="10" type="ORF">PQU95_04915</name>
</gene>
<evidence type="ECO:0000256" key="8">
    <source>
        <dbReference type="SAM" id="SignalP"/>
    </source>
</evidence>
<dbReference type="InterPro" id="IPR017853">
    <property type="entry name" value="GH"/>
</dbReference>
<evidence type="ECO:0000256" key="1">
    <source>
        <dbReference type="ARBA" id="ARBA00005641"/>
    </source>
</evidence>
<evidence type="ECO:0000256" key="3">
    <source>
        <dbReference type="ARBA" id="ARBA00023001"/>
    </source>
</evidence>
<proteinExistence type="inferred from homology"/>
<keyword evidence="11" id="KW-1185">Reference proteome</keyword>
<dbReference type="Pfam" id="PF00150">
    <property type="entry name" value="Cellulase"/>
    <property type="match status" value="1"/>
</dbReference>
<feature type="domain" description="Glycoside hydrolase family 5" evidence="9">
    <location>
        <begin position="40"/>
        <end position="344"/>
    </location>
</feature>
<organism evidence="10 11">
    <name type="scientific">Vogesella aquatica</name>
    <dbReference type="NCBI Taxonomy" id="2984206"/>
    <lineage>
        <taxon>Bacteria</taxon>
        <taxon>Pseudomonadati</taxon>
        <taxon>Pseudomonadota</taxon>
        <taxon>Betaproteobacteria</taxon>
        <taxon>Neisseriales</taxon>
        <taxon>Chromobacteriaceae</taxon>
        <taxon>Vogesella</taxon>
    </lineage>
</organism>
<evidence type="ECO:0000256" key="6">
    <source>
        <dbReference type="ARBA" id="ARBA00023326"/>
    </source>
</evidence>
<dbReference type="EMBL" id="JAQQLF010000005">
    <property type="protein sequence ID" value="MDC7716559.1"/>
    <property type="molecule type" value="Genomic_DNA"/>
</dbReference>
<keyword evidence="6" id="KW-0624">Polysaccharide degradation</keyword>
<protein>
    <submittedName>
        <fullName evidence="10">Cellulase family glycosylhydrolase</fullName>
    </submittedName>
</protein>
<feature type="chain" id="PRO_5047412569" evidence="8">
    <location>
        <begin position="22"/>
        <end position="395"/>
    </location>
</feature>
<keyword evidence="3" id="KW-0136">Cellulose degradation</keyword>
<evidence type="ECO:0000256" key="2">
    <source>
        <dbReference type="ARBA" id="ARBA00022801"/>
    </source>
</evidence>
<keyword evidence="8" id="KW-0732">Signal</keyword>
<dbReference type="RefSeq" id="WP_272750955.1">
    <property type="nucleotide sequence ID" value="NZ_JAQQLF010000005.1"/>
</dbReference>
<comment type="similarity">
    <text evidence="1 7">Belongs to the glycosyl hydrolase 5 (cellulase A) family.</text>
</comment>
<evidence type="ECO:0000313" key="11">
    <source>
        <dbReference type="Proteomes" id="UP001219956"/>
    </source>
</evidence>
<evidence type="ECO:0000256" key="4">
    <source>
        <dbReference type="ARBA" id="ARBA00023277"/>
    </source>
</evidence>
<dbReference type="Gene3D" id="3.20.20.80">
    <property type="entry name" value="Glycosidases"/>
    <property type="match status" value="1"/>
</dbReference>
<name>A0ABT5IVK8_9NEIS</name>
<dbReference type="PANTHER" id="PTHR31297:SF41">
    <property type="entry name" value="ENDOGLUCANASE, PUTATIVE (AFU_ORTHOLOGUE AFUA_5G01830)-RELATED"/>
    <property type="match status" value="1"/>
</dbReference>
<reference evidence="10 11" key="1">
    <citation type="submission" date="2023-01" db="EMBL/GenBank/DDBJ databases">
        <title>Novel species of the genus Vogesella isolated from rivers.</title>
        <authorList>
            <person name="Lu H."/>
        </authorList>
    </citation>
    <scope>NUCLEOTIDE SEQUENCE [LARGE SCALE GENOMIC DNA]</scope>
    <source>
        <strain evidence="10 11">DC21W</strain>
    </source>
</reference>
<keyword evidence="4" id="KW-0119">Carbohydrate metabolism</keyword>
<evidence type="ECO:0000256" key="7">
    <source>
        <dbReference type="RuleBase" id="RU361153"/>
    </source>
</evidence>
<evidence type="ECO:0000313" key="10">
    <source>
        <dbReference type="EMBL" id="MDC7716559.1"/>
    </source>
</evidence>